<dbReference type="EMBL" id="MCFA01000022">
    <property type="protein sequence ID" value="ORY15855.1"/>
    <property type="molecule type" value="Genomic_DNA"/>
</dbReference>
<keyword evidence="9" id="KW-0012">Acyltransferase</keyword>
<proteinExistence type="inferred from homology"/>
<keyword evidence="3 13" id="KW-0808">Transferase</keyword>
<evidence type="ECO:0000256" key="6">
    <source>
        <dbReference type="ARBA" id="ARBA00022833"/>
    </source>
</evidence>
<keyword evidence="8" id="KW-0131">Cell cycle</keyword>
<dbReference type="GO" id="GO:0007064">
    <property type="term" value="P:mitotic sister chromatid cohesion"/>
    <property type="evidence" value="ECO:0007669"/>
    <property type="project" value="TreeGrafter"/>
</dbReference>
<dbReference type="InterPro" id="IPR028009">
    <property type="entry name" value="ESCO_Acetyltransf_dom"/>
</dbReference>
<evidence type="ECO:0000256" key="5">
    <source>
        <dbReference type="ARBA" id="ARBA00022771"/>
    </source>
</evidence>
<dbReference type="InterPro" id="IPR028005">
    <property type="entry name" value="AcTrfase_ESCO_Znf_dom"/>
</dbReference>
<keyword evidence="4" id="KW-0479">Metal-binding</keyword>
<evidence type="ECO:0000256" key="9">
    <source>
        <dbReference type="ARBA" id="ARBA00023315"/>
    </source>
</evidence>
<dbReference type="OrthoDB" id="428854at2759"/>
<dbReference type="GO" id="GO:0061733">
    <property type="term" value="F:protein-lysine-acetyltransferase activity"/>
    <property type="evidence" value="ECO:0007669"/>
    <property type="project" value="TreeGrafter"/>
</dbReference>
<sequence length="410" mass="45423">MSSLTIRKTIKTYSRQRKHSLDDEEPPAKRRRVNATPEEKDTAELQSTTLPTADDGSYALRDSSAPVTSSPKNPIFSSDVPTHSSPPSSPLREQQSPLPQRRRPVFSIFKRNSEPSNVFKEPLSERSDNIQAPAQPPIKKKRLVQMQLDLVSEVRKTCKTCGMEYIPSNSEDATIHRKFHSMNVGGVGFTKGFVERLRKNQAWVGGDGSFIAVIGRKDTTAFRNKATEILRVVNTELAAVSIPDEDLWNQVLDPLLTNAQPKRDNGESAVAGKGVGSASDRFKVYLYIRGQKCIGMCLAERVHEAYSVLDQDDASDCPGQGQDAVESQSSSISVSTETDAVLLGVSRIWTSSLHRKHGIATRLLDSARSNFLYGMTIGKEQVAFSQPTESGGRLARKWFGRRAGWHVYMD</sequence>
<name>A0A1Y2A1E8_9PLEO</name>
<keyword evidence="7" id="KW-0539">Nucleus</keyword>
<accession>A0A1Y2A1E8</accession>
<dbReference type="GO" id="GO:0005634">
    <property type="term" value="C:nucleus"/>
    <property type="evidence" value="ECO:0007669"/>
    <property type="project" value="UniProtKB-SubCell"/>
</dbReference>
<feature type="compositionally biased region" description="Basic residues" evidence="10">
    <location>
        <begin position="8"/>
        <end position="18"/>
    </location>
</feature>
<dbReference type="AlphaFoldDB" id="A0A1Y2A1E8"/>
<feature type="domain" description="N-acetyltransferase ESCO zinc-finger" evidence="11">
    <location>
        <begin position="145"/>
        <end position="181"/>
    </location>
</feature>
<feature type="domain" description="N-acetyltransferase ESCO acetyl-transferase" evidence="12">
    <location>
        <begin position="341"/>
        <end position="408"/>
    </location>
</feature>
<evidence type="ECO:0000256" key="7">
    <source>
        <dbReference type="ARBA" id="ARBA00023242"/>
    </source>
</evidence>
<feature type="compositionally biased region" description="Polar residues" evidence="10">
    <location>
        <begin position="65"/>
        <end position="98"/>
    </location>
</feature>
<dbReference type="Pfam" id="PF13880">
    <property type="entry name" value="Acetyltransf_13"/>
    <property type="match status" value="1"/>
</dbReference>
<evidence type="ECO:0000256" key="10">
    <source>
        <dbReference type="SAM" id="MobiDB-lite"/>
    </source>
</evidence>
<feature type="region of interest" description="Disordered" evidence="10">
    <location>
        <begin position="1"/>
        <end position="102"/>
    </location>
</feature>
<keyword evidence="14" id="KW-1185">Reference proteome</keyword>
<dbReference type="PANTHER" id="PTHR45884">
    <property type="entry name" value="N-ACETYLTRANSFERASE ECO"/>
    <property type="match status" value="1"/>
</dbReference>
<evidence type="ECO:0000256" key="4">
    <source>
        <dbReference type="ARBA" id="ARBA00022723"/>
    </source>
</evidence>
<keyword evidence="5" id="KW-0863">Zinc-finger</keyword>
<comment type="similarity">
    <text evidence="2">Belongs to the acetyltransferase family. ECO subfamily.</text>
</comment>
<evidence type="ECO:0000259" key="11">
    <source>
        <dbReference type="Pfam" id="PF13878"/>
    </source>
</evidence>
<organism evidence="13 14">
    <name type="scientific">Clohesyomyces aquaticus</name>
    <dbReference type="NCBI Taxonomy" id="1231657"/>
    <lineage>
        <taxon>Eukaryota</taxon>
        <taxon>Fungi</taxon>
        <taxon>Dikarya</taxon>
        <taxon>Ascomycota</taxon>
        <taxon>Pezizomycotina</taxon>
        <taxon>Dothideomycetes</taxon>
        <taxon>Pleosporomycetidae</taxon>
        <taxon>Pleosporales</taxon>
        <taxon>Lindgomycetaceae</taxon>
        <taxon>Clohesyomyces</taxon>
    </lineage>
</organism>
<dbReference type="GO" id="GO:0008270">
    <property type="term" value="F:zinc ion binding"/>
    <property type="evidence" value="ECO:0007669"/>
    <property type="project" value="UniProtKB-KW"/>
</dbReference>
<comment type="subcellular location">
    <subcellularLocation>
        <location evidence="1">Nucleus</location>
    </subcellularLocation>
</comment>
<dbReference type="Proteomes" id="UP000193144">
    <property type="component" value="Unassembled WGS sequence"/>
</dbReference>
<dbReference type="STRING" id="1231657.A0A1Y2A1E8"/>
<keyword evidence="6" id="KW-0862">Zinc</keyword>
<evidence type="ECO:0000259" key="12">
    <source>
        <dbReference type="Pfam" id="PF13880"/>
    </source>
</evidence>
<dbReference type="PANTHER" id="PTHR45884:SF2">
    <property type="entry name" value="N-ACETYLTRANSFERASE ECO"/>
    <property type="match status" value="1"/>
</dbReference>
<evidence type="ECO:0000256" key="3">
    <source>
        <dbReference type="ARBA" id="ARBA00022679"/>
    </source>
</evidence>
<evidence type="ECO:0000256" key="2">
    <source>
        <dbReference type="ARBA" id="ARBA00005816"/>
    </source>
</evidence>
<evidence type="ECO:0000313" key="14">
    <source>
        <dbReference type="Proteomes" id="UP000193144"/>
    </source>
</evidence>
<evidence type="ECO:0000256" key="8">
    <source>
        <dbReference type="ARBA" id="ARBA00023306"/>
    </source>
</evidence>
<evidence type="ECO:0000256" key="1">
    <source>
        <dbReference type="ARBA" id="ARBA00004123"/>
    </source>
</evidence>
<protein>
    <submittedName>
        <fullName evidence="13">ESCO1/2 acetyl-transferase-domain-containing protein</fullName>
    </submittedName>
</protein>
<evidence type="ECO:0000313" key="13">
    <source>
        <dbReference type="EMBL" id="ORY15855.1"/>
    </source>
</evidence>
<reference evidence="13 14" key="1">
    <citation type="submission" date="2016-07" db="EMBL/GenBank/DDBJ databases">
        <title>Pervasive Adenine N6-methylation of Active Genes in Fungi.</title>
        <authorList>
            <consortium name="DOE Joint Genome Institute"/>
            <person name="Mondo S.J."/>
            <person name="Dannebaum R.O."/>
            <person name="Kuo R.C."/>
            <person name="Labutti K."/>
            <person name="Haridas S."/>
            <person name="Kuo A."/>
            <person name="Salamov A."/>
            <person name="Ahrendt S.R."/>
            <person name="Lipzen A."/>
            <person name="Sullivan W."/>
            <person name="Andreopoulos W.B."/>
            <person name="Clum A."/>
            <person name="Lindquist E."/>
            <person name="Daum C."/>
            <person name="Ramamoorthy G.K."/>
            <person name="Gryganskyi A."/>
            <person name="Culley D."/>
            <person name="Magnuson J.K."/>
            <person name="James T.Y."/>
            <person name="O'Malley M.A."/>
            <person name="Stajich J.E."/>
            <person name="Spatafora J.W."/>
            <person name="Visel A."/>
            <person name="Grigoriev I.V."/>
        </authorList>
    </citation>
    <scope>NUCLEOTIDE SEQUENCE [LARGE SCALE GENOMIC DNA]</scope>
    <source>
        <strain evidence="13 14">CBS 115471</strain>
    </source>
</reference>
<dbReference type="Pfam" id="PF13878">
    <property type="entry name" value="zf-C2H2_3"/>
    <property type="match status" value="1"/>
</dbReference>
<gene>
    <name evidence="13" type="ORF">BCR34DRAFT_598129</name>
</gene>
<comment type="caution">
    <text evidence="13">The sequence shown here is derived from an EMBL/GenBank/DDBJ whole genome shotgun (WGS) entry which is preliminary data.</text>
</comment>
<dbReference type="GO" id="GO:0000785">
    <property type="term" value="C:chromatin"/>
    <property type="evidence" value="ECO:0007669"/>
    <property type="project" value="TreeGrafter"/>
</dbReference>
<feature type="region of interest" description="Disordered" evidence="10">
    <location>
        <begin position="116"/>
        <end position="135"/>
    </location>
</feature>